<comment type="caution">
    <text evidence="12">The sequence shown here is derived from an EMBL/GenBank/DDBJ whole genome shotgun (WGS) entry which is preliminary data.</text>
</comment>
<feature type="binding site" evidence="10">
    <location>
        <position position="45"/>
    </location>
    <ligand>
        <name>Mn(2+)</name>
        <dbReference type="ChEBI" id="CHEBI:29035"/>
        <label>1</label>
    </ligand>
</feature>
<evidence type="ECO:0000256" key="4">
    <source>
        <dbReference type="ARBA" id="ARBA00022556"/>
    </source>
</evidence>
<keyword evidence="7 10" id="KW-0443">Lipid metabolism</keyword>
<comment type="catalytic activity">
    <reaction evidence="10">
        <text>UDP-2-N,3-O-bis[(3R)-3-hydroxytetradecanoyl]-alpha-D-glucosamine + H2O = 2-N,3-O-bis[(3R)-3-hydroxytetradecanoyl]-alpha-D-glucosaminyl 1-phosphate + UMP + 2 H(+)</text>
        <dbReference type="Rhea" id="RHEA:25213"/>
        <dbReference type="ChEBI" id="CHEBI:15377"/>
        <dbReference type="ChEBI" id="CHEBI:15378"/>
        <dbReference type="ChEBI" id="CHEBI:57865"/>
        <dbReference type="ChEBI" id="CHEBI:57957"/>
        <dbReference type="ChEBI" id="CHEBI:78847"/>
        <dbReference type="EC" id="3.6.1.54"/>
    </reaction>
</comment>
<keyword evidence="14" id="KW-1185">Reference proteome</keyword>
<feature type="binding site" evidence="10">
    <location>
        <begin position="83"/>
        <end position="84"/>
    </location>
    <ligand>
        <name>substrate</name>
    </ligand>
</feature>
<feature type="domain" description="Calcineurin-like phosphoesterase" evidence="11">
    <location>
        <begin position="7"/>
        <end position="203"/>
    </location>
</feature>
<dbReference type="PANTHER" id="PTHR34990:SF1">
    <property type="entry name" value="UDP-2,3-DIACYLGLUCOSAMINE HYDROLASE"/>
    <property type="match status" value="1"/>
</dbReference>
<evidence type="ECO:0000256" key="1">
    <source>
        <dbReference type="ARBA" id="ARBA00022475"/>
    </source>
</evidence>
<dbReference type="AlphaFoldDB" id="A0A0Q9YL67"/>
<reference evidence="13" key="2">
    <citation type="journal article" date="2016" name="Genome Announc.">
        <title>Draft Genome Sequences of Two Novel Amoeba-Resistant Intranuclear Bacteria, 'Candidatus Berkiella cookevillensis' and 'Candidatus Berkiella aquae'.</title>
        <authorList>
            <person name="Mehari Y.T."/>
            <person name="Arivett B.A."/>
            <person name="Farone A.L."/>
            <person name="Gunderson J.H."/>
            <person name="Farone M.B."/>
        </authorList>
    </citation>
    <scope>NUCLEOTIDE SEQUENCE</scope>
    <source>
        <strain evidence="13">HT99</strain>
    </source>
</reference>
<reference evidence="12" key="1">
    <citation type="submission" date="2015-09" db="EMBL/GenBank/DDBJ databases">
        <title>Draft Genome Sequences of Two Novel Amoeba-resistant Intranuclear Bacteria, Candidatus Berkiella cookevillensis and Candidatus Berkiella aquae.</title>
        <authorList>
            <person name="Mehari Y.T."/>
            <person name="Arivett B.A."/>
            <person name="Farone A.L."/>
            <person name="Gunderson J.H."/>
            <person name="Farone M.B."/>
        </authorList>
    </citation>
    <scope>NUCLEOTIDE SEQUENCE [LARGE SCALE GENOMIC DNA]</scope>
    <source>
        <strain evidence="12">HT99</strain>
    </source>
</reference>
<dbReference type="InterPro" id="IPR004843">
    <property type="entry name" value="Calcineurin-like_PHP"/>
</dbReference>
<dbReference type="PANTHER" id="PTHR34990">
    <property type="entry name" value="UDP-2,3-DIACYLGLUCOSAMINE HYDROLASE-RELATED"/>
    <property type="match status" value="1"/>
</dbReference>
<protein>
    <recommendedName>
        <fullName evidence="10">UDP-2,3-diacylglucosamine hydrolase</fullName>
        <ecNumber evidence="10">3.6.1.54</ecNumber>
    </recommendedName>
    <alternativeName>
        <fullName evidence="10">UDP-2,3-diacylglucosamine diphosphatase</fullName>
    </alternativeName>
</protein>
<dbReference type="Gene3D" id="3.60.21.10">
    <property type="match status" value="1"/>
</dbReference>
<dbReference type="InterPro" id="IPR043461">
    <property type="entry name" value="LpxH-like"/>
</dbReference>
<keyword evidence="4 10" id="KW-0441">Lipid A biosynthesis</keyword>
<dbReference type="GO" id="GO:0005737">
    <property type="term" value="C:cytoplasm"/>
    <property type="evidence" value="ECO:0007669"/>
    <property type="project" value="InterPro"/>
</dbReference>
<comment type="cofactor">
    <cofactor evidence="10">
        <name>Mn(2+)</name>
        <dbReference type="ChEBI" id="CHEBI:29035"/>
    </cofactor>
    <text evidence="10">Binds 2 Mn(2+) ions per subunit in a binuclear metal center.</text>
</comment>
<evidence type="ECO:0000256" key="6">
    <source>
        <dbReference type="ARBA" id="ARBA00022801"/>
    </source>
</evidence>
<evidence type="ECO:0000256" key="7">
    <source>
        <dbReference type="ARBA" id="ARBA00023098"/>
    </source>
</evidence>
<feature type="binding site" evidence="10">
    <location>
        <position position="199"/>
    </location>
    <ligand>
        <name>Mn(2+)</name>
        <dbReference type="ChEBI" id="CHEBI:29035"/>
        <label>2</label>
    </ligand>
</feature>
<dbReference type="EMBL" id="LKAJ01000005">
    <property type="protein sequence ID" value="KRG21420.1"/>
    <property type="molecule type" value="Genomic_DNA"/>
</dbReference>
<accession>A0A0Q9YL67</accession>
<evidence type="ECO:0000256" key="5">
    <source>
        <dbReference type="ARBA" id="ARBA00022723"/>
    </source>
</evidence>
<dbReference type="UniPathway" id="UPA00359">
    <property type="reaction ID" value="UER00480"/>
</dbReference>
<dbReference type="EMBL" id="LKAJ02000001">
    <property type="protein sequence ID" value="MCS5710988.1"/>
    <property type="molecule type" value="Genomic_DNA"/>
</dbReference>
<dbReference type="CDD" id="cd07398">
    <property type="entry name" value="MPP_YbbF-LpxH"/>
    <property type="match status" value="1"/>
</dbReference>
<feature type="binding site" evidence="10">
    <location>
        <position position="201"/>
    </location>
    <ligand>
        <name>Mn(2+)</name>
        <dbReference type="ChEBI" id="CHEBI:29035"/>
        <label>1</label>
    </ligand>
</feature>
<feature type="binding site" evidence="10">
    <location>
        <position position="12"/>
    </location>
    <ligand>
        <name>Mn(2+)</name>
        <dbReference type="ChEBI" id="CHEBI:29035"/>
        <label>1</label>
    </ligand>
</feature>
<evidence type="ECO:0000259" key="11">
    <source>
        <dbReference type="Pfam" id="PF00149"/>
    </source>
</evidence>
<dbReference type="InterPro" id="IPR029052">
    <property type="entry name" value="Metallo-depent_PP-like"/>
</dbReference>
<feature type="binding site" evidence="10">
    <location>
        <position position="168"/>
    </location>
    <ligand>
        <name>substrate</name>
    </ligand>
</feature>
<feature type="binding site" evidence="10">
    <location>
        <position position="164"/>
    </location>
    <ligand>
        <name>substrate</name>
    </ligand>
</feature>
<dbReference type="NCBIfam" id="NF003743">
    <property type="entry name" value="PRK05340.1"/>
    <property type="match status" value="1"/>
</dbReference>
<reference evidence="13" key="3">
    <citation type="submission" date="2021-06" db="EMBL/GenBank/DDBJ databases">
        <title>Genomic Description and Analysis of Intracellular Bacteria, Candidatus Berkiella cookevillensis and Candidatus Berkiella aquae.</title>
        <authorList>
            <person name="Kidane D.T."/>
            <person name="Mehari Y.T."/>
            <person name="Rice F.C."/>
            <person name="Arivett B.A."/>
            <person name="Farone A.L."/>
            <person name="Berk S.G."/>
            <person name="Farone M.B."/>
        </authorList>
    </citation>
    <scope>NUCLEOTIDE SEQUENCE</scope>
    <source>
        <strain evidence="13">HT99</strain>
    </source>
</reference>
<evidence type="ECO:0000256" key="9">
    <source>
        <dbReference type="ARBA" id="ARBA00023211"/>
    </source>
</evidence>
<comment type="similarity">
    <text evidence="10">Belongs to the LpxH family.</text>
</comment>
<evidence type="ECO:0000313" key="14">
    <source>
        <dbReference type="Proteomes" id="UP000051497"/>
    </source>
</evidence>
<keyword evidence="9 10" id="KW-0464">Manganese</keyword>
<dbReference type="GO" id="GO:0030145">
    <property type="term" value="F:manganese ion binding"/>
    <property type="evidence" value="ECO:0007669"/>
    <property type="project" value="UniProtKB-UniRule"/>
</dbReference>
<comment type="function">
    <text evidence="10">Hydrolyzes the pyrophosphate bond of UDP-2,3-diacylglucosamine to yield 2,3-diacylglucosamine 1-phosphate (lipid X) and UMP by catalyzing the attack of water at the alpha-P atom. Involved in the biosynthesis of lipid A, a phosphorylated glycolipid that anchors the lipopolysaccharide to the outer membrane of the cell.</text>
</comment>
<evidence type="ECO:0000256" key="10">
    <source>
        <dbReference type="HAMAP-Rule" id="MF_00575"/>
    </source>
</evidence>
<dbReference type="RefSeq" id="WP_075066220.1">
    <property type="nucleotide sequence ID" value="NZ_LKAJ02000001.1"/>
</dbReference>
<gene>
    <name evidence="10 12" type="primary">lpxH</name>
    <name evidence="13" type="ORF">HT99x_006060</name>
    <name evidence="12" type="ORF">HT99x_01596</name>
</gene>
<dbReference type="GO" id="GO:0008758">
    <property type="term" value="F:UDP-2,3-diacylglucosamine hydrolase activity"/>
    <property type="evidence" value="ECO:0007669"/>
    <property type="project" value="UniProtKB-UniRule"/>
</dbReference>
<feature type="binding site" evidence="10">
    <location>
        <position position="118"/>
    </location>
    <ligand>
        <name>Mn(2+)</name>
        <dbReference type="ChEBI" id="CHEBI:29035"/>
        <label>2</label>
    </ligand>
</feature>
<feature type="binding site" evidence="10">
    <location>
        <position position="171"/>
    </location>
    <ligand>
        <name>substrate</name>
    </ligand>
</feature>
<feature type="binding site" evidence="10">
    <location>
        <position position="14"/>
    </location>
    <ligand>
        <name>Mn(2+)</name>
        <dbReference type="ChEBI" id="CHEBI:29035"/>
        <label>1</label>
    </ligand>
</feature>
<dbReference type="HAMAP" id="MF_00575">
    <property type="entry name" value="LpxH"/>
    <property type="match status" value="1"/>
</dbReference>
<evidence type="ECO:0000256" key="3">
    <source>
        <dbReference type="ARBA" id="ARBA00022519"/>
    </source>
</evidence>
<evidence type="ECO:0000313" key="13">
    <source>
        <dbReference type="EMBL" id="MCS5710988.1"/>
    </source>
</evidence>
<sequence>MLTPNTTLFISDLHLSAANPALVALFMDFLQGPAKGVKALYILGDLFDVWVGQDLNTEFHMMIQNALATLVKSGTAVYFMHGNRDFLMQNAYLKAAGIQRLADPSLINLHGTPTLLMHGDTLCTQDKAYQRFRRIAQNPLTRFIFLRLPRKTRDNISKKLRAKSKQYQKNQSLSILDVTEEAVTKAFKRHDVTQLIHGHVHRPNIHDHHARKRLVLGDWHDHASLIISTPTQNMLATYEPQQGIQIITSYDLPSVS</sequence>
<keyword evidence="6 10" id="KW-0378">Hydrolase</keyword>
<dbReference type="OrthoDB" id="9783283at2"/>
<feature type="binding site" evidence="10">
    <location>
        <position position="199"/>
    </location>
    <ligand>
        <name>substrate</name>
    </ligand>
</feature>
<keyword evidence="3 10" id="KW-0997">Cell inner membrane</keyword>
<dbReference type="GO" id="GO:0019897">
    <property type="term" value="C:extrinsic component of plasma membrane"/>
    <property type="evidence" value="ECO:0007669"/>
    <property type="project" value="UniProtKB-UniRule"/>
</dbReference>
<keyword evidence="5 10" id="KW-0479">Metal-binding</keyword>
<evidence type="ECO:0000256" key="2">
    <source>
        <dbReference type="ARBA" id="ARBA00022516"/>
    </source>
</evidence>
<feature type="binding site" evidence="10">
    <location>
        <position position="45"/>
    </location>
    <ligand>
        <name>Mn(2+)</name>
        <dbReference type="ChEBI" id="CHEBI:29035"/>
        <label>2</label>
    </ligand>
</feature>
<dbReference type="GO" id="GO:0009245">
    <property type="term" value="P:lipid A biosynthetic process"/>
    <property type="evidence" value="ECO:0007669"/>
    <property type="project" value="UniProtKB-UniRule"/>
</dbReference>
<dbReference type="NCBIfam" id="TIGR01854">
    <property type="entry name" value="lipid_A_lpxH"/>
    <property type="match status" value="1"/>
</dbReference>
<dbReference type="Proteomes" id="UP000051497">
    <property type="component" value="Unassembled WGS sequence"/>
</dbReference>
<evidence type="ECO:0000313" key="12">
    <source>
        <dbReference type="EMBL" id="KRG21420.1"/>
    </source>
</evidence>
<dbReference type="STRING" id="295108.HT99x_01596"/>
<feature type="binding site" evidence="10">
    <location>
        <position position="126"/>
    </location>
    <ligand>
        <name>substrate</name>
    </ligand>
</feature>
<evidence type="ECO:0000256" key="8">
    <source>
        <dbReference type="ARBA" id="ARBA00023136"/>
    </source>
</evidence>
<organism evidence="12">
    <name type="scientific">Candidatus Berkiella aquae</name>
    <dbReference type="NCBI Taxonomy" id="295108"/>
    <lineage>
        <taxon>Bacteria</taxon>
        <taxon>Pseudomonadati</taxon>
        <taxon>Pseudomonadota</taxon>
        <taxon>Gammaproteobacteria</taxon>
        <taxon>Candidatus Berkiellales</taxon>
        <taxon>Candidatus Berkiellaceae</taxon>
        <taxon>Candidatus Berkiella</taxon>
    </lineage>
</organism>
<keyword evidence="8 10" id="KW-0472">Membrane</keyword>
<comment type="pathway">
    <text evidence="10">Glycolipid biosynthesis; lipid IV(A) biosynthesis; lipid IV(A) from (3R)-3-hydroxytetradecanoyl-[acyl-carrier-protein] and UDP-N-acetyl-alpha-D-glucosamine: step 4/6.</text>
</comment>
<keyword evidence="1 10" id="KW-1003">Cell membrane</keyword>
<dbReference type="PATRIC" id="fig|1590043.3.peg.1628"/>
<comment type="subcellular location">
    <subcellularLocation>
        <location evidence="10">Cell inner membrane</location>
        <topology evidence="10">Peripheral membrane protein</topology>
        <orientation evidence="10">Cytoplasmic side</orientation>
    </subcellularLocation>
</comment>
<dbReference type="InterPro" id="IPR010138">
    <property type="entry name" value="UDP-diacylglucosamine_Hdrlase"/>
</dbReference>
<proteinExistence type="inferred from homology"/>
<keyword evidence="2 10" id="KW-0444">Lipid biosynthesis</keyword>
<name>A0A0Q9YL67_9GAMM</name>
<feature type="binding site" evidence="10">
    <location>
        <position position="83"/>
    </location>
    <ligand>
        <name>Mn(2+)</name>
        <dbReference type="ChEBI" id="CHEBI:29035"/>
        <label>2</label>
    </ligand>
</feature>
<dbReference type="SUPFAM" id="SSF56300">
    <property type="entry name" value="Metallo-dependent phosphatases"/>
    <property type="match status" value="1"/>
</dbReference>
<dbReference type="EC" id="3.6.1.54" evidence="10"/>
<dbReference type="Pfam" id="PF00149">
    <property type="entry name" value="Metallophos"/>
    <property type="match status" value="1"/>
</dbReference>